<evidence type="ECO:0000256" key="2">
    <source>
        <dbReference type="ARBA" id="ARBA00022475"/>
    </source>
</evidence>
<accession>A0A2J6WEG8</accession>
<feature type="transmembrane region" description="Helical" evidence="7">
    <location>
        <begin position="110"/>
        <end position="127"/>
    </location>
</feature>
<feature type="transmembrane region" description="Helical" evidence="7">
    <location>
        <begin position="314"/>
        <end position="344"/>
    </location>
</feature>
<evidence type="ECO:0000256" key="7">
    <source>
        <dbReference type="SAM" id="Phobius"/>
    </source>
</evidence>
<keyword evidence="4 7" id="KW-0812">Transmembrane</keyword>
<evidence type="ECO:0000256" key="1">
    <source>
        <dbReference type="ARBA" id="ARBA00004429"/>
    </source>
</evidence>
<evidence type="ECO:0000256" key="6">
    <source>
        <dbReference type="ARBA" id="ARBA00023136"/>
    </source>
</evidence>
<keyword evidence="5 7" id="KW-1133">Transmembrane helix</keyword>
<dbReference type="GO" id="GO:0022857">
    <property type="term" value="F:transmembrane transporter activity"/>
    <property type="evidence" value="ECO:0007669"/>
    <property type="project" value="TreeGrafter"/>
</dbReference>
<evidence type="ECO:0000313" key="10">
    <source>
        <dbReference type="Proteomes" id="UP000237040"/>
    </source>
</evidence>
<dbReference type="AlphaFoldDB" id="A0A2J6WEG8"/>
<keyword evidence="3" id="KW-0997">Cell inner membrane</keyword>
<organism evidence="9 10">
    <name type="scientific">Caldisericum exile</name>
    <dbReference type="NCBI Taxonomy" id="693075"/>
    <lineage>
        <taxon>Bacteria</taxon>
        <taxon>Pseudomonadati</taxon>
        <taxon>Caldisericota/Cryosericota group</taxon>
        <taxon>Caldisericota</taxon>
        <taxon>Caldisericia</taxon>
        <taxon>Caldisericales</taxon>
        <taxon>Caldisericaceae</taxon>
        <taxon>Caldisericum</taxon>
    </lineage>
</organism>
<comment type="caution">
    <text evidence="9">The sequence shown here is derived from an EMBL/GenBank/DDBJ whole genome shotgun (WGS) entry which is preliminary data.</text>
</comment>
<dbReference type="EMBL" id="PNIL01000043">
    <property type="protein sequence ID" value="PMP67520.1"/>
    <property type="molecule type" value="Genomic_DNA"/>
</dbReference>
<dbReference type="Proteomes" id="UP000237040">
    <property type="component" value="Unassembled WGS sequence"/>
</dbReference>
<feature type="transmembrane region" description="Helical" evidence="7">
    <location>
        <begin position="269"/>
        <end position="289"/>
    </location>
</feature>
<dbReference type="NCBIfam" id="TIGR00786">
    <property type="entry name" value="dctM"/>
    <property type="match status" value="1"/>
</dbReference>
<dbReference type="Pfam" id="PF06808">
    <property type="entry name" value="DctM"/>
    <property type="match status" value="1"/>
</dbReference>
<dbReference type="PANTHER" id="PTHR33362">
    <property type="entry name" value="SIALIC ACID TRAP TRANSPORTER PERMEASE PROTEIN SIAT-RELATED"/>
    <property type="match status" value="1"/>
</dbReference>
<evidence type="ECO:0000256" key="3">
    <source>
        <dbReference type="ARBA" id="ARBA00022519"/>
    </source>
</evidence>
<feature type="domain" description="TRAP C4-dicarboxylate transport system permease DctM subunit" evidence="8">
    <location>
        <begin position="8"/>
        <end position="417"/>
    </location>
</feature>
<feature type="transmembrane region" description="Helical" evidence="7">
    <location>
        <begin position="356"/>
        <end position="377"/>
    </location>
</feature>
<reference evidence="9 10" key="1">
    <citation type="submission" date="2018-01" db="EMBL/GenBank/DDBJ databases">
        <title>Metagenomic assembled genomes from two thermal pools in the Uzon Caldera, Kamchatka, Russia.</title>
        <authorList>
            <person name="Wilkins L."/>
            <person name="Ettinger C."/>
        </authorList>
    </citation>
    <scope>NUCLEOTIDE SEQUENCE [LARGE SCALE GENOMIC DNA]</scope>
    <source>
        <strain evidence="9">ZAV-07</strain>
    </source>
</reference>
<dbReference type="InterPro" id="IPR010656">
    <property type="entry name" value="DctM"/>
</dbReference>
<protein>
    <submittedName>
        <fullName evidence="9">C4-dicarboxylate ABC transporter permease</fullName>
    </submittedName>
</protein>
<keyword evidence="6 7" id="KW-0472">Membrane</keyword>
<feature type="transmembrane region" description="Helical" evidence="7">
    <location>
        <begin position="213"/>
        <end position="235"/>
    </location>
</feature>
<feature type="transmembrane region" description="Helical" evidence="7">
    <location>
        <begin position="397"/>
        <end position="421"/>
    </location>
</feature>
<feature type="transmembrane region" description="Helical" evidence="7">
    <location>
        <begin position="241"/>
        <end position="257"/>
    </location>
</feature>
<comment type="subcellular location">
    <subcellularLocation>
        <location evidence="1">Cell inner membrane</location>
        <topology evidence="1">Multi-pass membrane protein</topology>
    </subcellularLocation>
</comment>
<feature type="transmembrane region" description="Helical" evidence="7">
    <location>
        <begin position="139"/>
        <end position="159"/>
    </location>
</feature>
<sequence>MSPALILFGLFILLIVIGAPIGTAVGVAGVFGILRYDLGVTMIAKNFIAGIAKFPLIAIPFFVLEGELLAKGGLAKKISDFIIILVGRARGGLAIAAVATAAFWGSISGSGPATAAAIGLIFIPSMIEQGYLDTFAASVVAASSGLAIIIPPSIAFIVYGNITGVSIGALFLGGILPGLVMMGFFMIITYIISRKRNYRGIRERGSLKEIWNAFKEAIWAILAPVIILGSIYAGIATPTESAVISVFYSLFVGLFVYKSLGRKEIIDSLIGTAVTSAVVMFVVTFAGIFSVTEATLGIIDAAGNFVISVAKSPIAFLLLVDLVLFIAGFFLDAISILYVIMPIFLPVLQAFKIDPLFFGVVATVALAIGQITPPVAVNLYVVSNLIKKPLDQTSKEIWPFVAFAIIGLLLITFVPKLSLLIPIASKLYTP</sequence>
<evidence type="ECO:0000259" key="8">
    <source>
        <dbReference type="Pfam" id="PF06808"/>
    </source>
</evidence>
<name>A0A2J6WEG8_9BACT</name>
<dbReference type="GO" id="GO:0005886">
    <property type="term" value="C:plasma membrane"/>
    <property type="evidence" value="ECO:0007669"/>
    <property type="project" value="UniProtKB-SubCell"/>
</dbReference>
<evidence type="ECO:0000256" key="5">
    <source>
        <dbReference type="ARBA" id="ARBA00022989"/>
    </source>
</evidence>
<feature type="transmembrane region" description="Helical" evidence="7">
    <location>
        <begin position="165"/>
        <end position="192"/>
    </location>
</feature>
<dbReference type="PIRSF" id="PIRSF006066">
    <property type="entry name" value="HI0050"/>
    <property type="match status" value="1"/>
</dbReference>
<evidence type="ECO:0000256" key="4">
    <source>
        <dbReference type="ARBA" id="ARBA00022692"/>
    </source>
</evidence>
<dbReference type="InterPro" id="IPR004681">
    <property type="entry name" value="TRAP_DctM"/>
</dbReference>
<gene>
    <name evidence="9" type="ORF">C0189_02970</name>
</gene>
<keyword evidence="2" id="KW-1003">Cell membrane</keyword>
<evidence type="ECO:0000313" key="9">
    <source>
        <dbReference type="EMBL" id="PMP67520.1"/>
    </source>
</evidence>
<proteinExistence type="predicted"/>
<feature type="transmembrane region" description="Helical" evidence="7">
    <location>
        <begin position="48"/>
        <end position="69"/>
    </location>
</feature>